<keyword evidence="5 7" id="KW-0687">Ribonucleoprotein</keyword>
<evidence type="ECO:0000259" key="8">
    <source>
        <dbReference type="SMART" id="SM00363"/>
    </source>
</evidence>
<dbReference type="PANTHER" id="PTHR11831:SF4">
    <property type="entry name" value="SMALL RIBOSOMAL SUBUNIT PROTEIN US4M"/>
    <property type="match status" value="1"/>
</dbReference>
<evidence type="ECO:0000313" key="11">
    <source>
        <dbReference type="Proteomes" id="UP000176287"/>
    </source>
</evidence>
<dbReference type="STRING" id="1798649.A3B13_01625"/>
<evidence type="ECO:0000256" key="1">
    <source>
        <dbReference type="ARBA" id="ARBA00007465"/>
    </source>
</evidence>
<keyword evidence="4 7" id="KW-0689">Ribosomal protein</keyword>
<comment type="similarity">
    <text evidence="1 7">Belongs to the universal ribosomal protein uS4 family.</text>
</comment>
<dbReference type="AlphaFoldDB" id="A0A1G2CFL5"/>
<accession>A0A1G2CFL5</accession>
<dbReference type="InterPro" id="IPR022801">
    <property type="entry name" value="Ribosomal_uS4"/>
</dbReference>
<dbReference type="GO" id="GO:0019843">
    <property type="term" value="F:rRNA binding"/>
    <property type="evidence" value="ECO:0007669"/>
    <property type="project" value="UniProtKB-UniRule"/>
</dbReference>
<evidence type="ECO:0000256" key="5">
    <source>
        <dbReference type="ARBA" id="ARBA00023274"/>
    </source>
</evidence>
<dbReference type="InterPro" id="IPR001912">
    <property type="entry name" value="Ribosomal_uS4_N"/>
</dbReference>
<evidence type="ECO:0000313" key="10">
    <source>
        <dbReference type="EMBL" id="OGZ00189.1"/>
    </source>
</evidence>
<dbReference type="FunFam" id="3.10.290.10:FF:000001">
    <property type="entry name" value="30S ribosomal protein S4"/>
    <property type="match status" value="1"/>
</dbReference>
<evidence type="ECO:0000256" key="2">
    <source>
        <dbReference type="ARBA" id="ARBA00022730"/>
    </source>
</evidence>
<dbReference type="NCBIfam" id="TIGR01017">
    <property type="entry name" value="rpsD_bact"/>
    <property type="match status" value="1"/>
</dbReference>
<name>A0A1G2CFL5_9BACT</name>
<dbReference type="GO" id="GO:0042274">
    <property type="term" value="P:ribosomal small subunit biogenesis"/>
    <property type="evidence" value="ECO:0007669"/>
    <property type="project" value="TreeGrafter"/>
</dbReference>
<dbReference type="InterPro" id="IPR002942">
    <property type="entry name" value="S4_RNA-bd"/>
</dbReference>
<comment type="subunit">
    <text evidence="7">Part of the 30S ribosomal subunit. Contacts protein S5. The interaction surface between S4 and S5 is involved in control of translational fidelity.</text>
</comment>
<dbReference type="CDD" id="cd00165">
    <property type="entry name" value="S4"/>
    <property type="match status" value="1"/>
</dbReference>
<gene>
    <name evidence="7" type="primary">rpsD</name>
    <name evidence="10" type="ORF">A3B13_01625</name>
</gene>
<dbReference type="InterPro" id="IPR036986">
    <property type="entry name" value="S4_RNA-bd_sf"/>
</dbReference>
<feature type="domain" description="Small ribosomal subunit protein uS4 N-terminal" evidence="9">
    <location>
        <begin position="1"/>
        <end position="97"/>
    </location>
</feature>
<dbReference type="GO" id="GO:0003735">
    <property type="term" value="F:structural constituent of ribosome"/>
    <property type="evidence" value="ECO:0007669"/>
    <property type="project" value="InterPro"/>
</dbReference>
<dbReference type="Pfam" id="PF00163">
    <property type="entry name" value="Ribosomal_S4"/>
    <property type="match status" value="1"/>
</dbReference>
<dbReference type="PROSITE" id="PS50889">
    <property type="entry name" value="S4"/>
    <property type="match status" value="1"/>
</dbReference>
<dbReference type="PANTHER" id="PTHR11831">
    <property type="entry name" value="30S 40S RIBOSOMAL PROTEIN"/>
    <property type="match status" value="1"/>
</dbReference>
<dbReference type="GO" id="GO:0015935">
    <property type="term" value="C:small ribosomal subunit"/>
    <property type="evidence" value="ECO:0007669"/>
    <property type="project" value="InterPro"/>
</dbReference>
<proteinExistence type="inferred from homology"/>
<dbReference type="Gene3D" id="1.10.1050.10">
    <property type="entry name" value="Ribosomal Protein S4 Delta 41, Chain A, domain 1"/>
    <property type="match status" value="1"/>
</dbReference>
<evidence type="ECO:0000256" key="6">
    <source>
        <dbReference type="ARBA" id="ARBA00035254"/>
    </source>
</evidence>
<organism evidence="10 11">
    <name type="scientific">Candidatus Liptonbacteria bacterium RIFCSPLOWO2_01_FULL_45_15</name>
    <dbReference type="NCBI Taxonomy" id="1798649"/>
    <lineage>
        <taxon>Bacteria</taxon>
        <taxon>Candidatus Liptoniibacteriota</taxon>
    </lineage>
</organism>
<dbReference type="Gene3D" id="3.10.290.10">
    <property type="entry name" value="RNA-binding S4 domain"/>
    <property type="match status" value="1"/>
</dbReference>
<evidence type="ECO:0000256" key="7">
    <source>
        <dbReference type="HAMAP-Rule" id="MF_01306"/>
    </source>
</evidence>
<dbReference type="SMART" id="SM01390">
    <property type="entry name" value="Ribosomal_S4"/>
    <property type="match status" value="1"/>
</dbReference>
<protein>
    <recommendedName>
        <fullName evidence="6 7">Small ribosomal subunit protein uS4</fullName>
    </recommendedName>
</protein>
<dbReference type="Pfam" id="PF01479">
    <property type="entry name" value="S4"/>
    <property type="match status" value="1"/>
</dbReference>
<reference evidence="10 11" key="1">
    <citation type="journal article" date="2016" name="Nat. Commun.">
        <title>Thousands of microbial genomes shed light on interconnected biogeochemical processes in an aquifer system.</title>
        <authorList>
            <person name="Anantharaman K."/>
            <person name="Brown C.T."/>
            <person name="Hug L.A."/>
            <person name="Sharon I."/>
            <person name="Castelle C.J."/>
            <person name="Probst A.J."/>
            <person name="Thomas B.C."/>
            <person name="Singh A."/>
            <person name="Wilkins M.J."/>
            <person name="Karaoz U."/>
            <person name="Brodie E.L."/>
            <person name="Williams K.H."/>
            <person name="Hubbard S.S."/>
            <person name="Banfield J.F."/>
        </authorList>
    </citation>
    <scope>NUCLEOTIDE SEQUENCE [LARGE SCALE GENOMIC DNA]</scope>
</reference>
<dbReference type="HAMAP" id="MF_01306_B">
    <property type="entry name" value="Ribosomal_uS4_B"/>
    <property type="match status" value="1"/>
</dbReference>
<dbReference type="Proteomes" id="UP000176287">
    <property type="component" value="Unassembled WGS sequence"/>
</dbReference>
<comment type="function">
    <text evidence="7">With S5 and S12 plays an important role in translational accuracy.</text>
</comment>
<feature type="domain" description="RNA-binding S4" evidence="8">
    <location>
        <begin position="98"/>
        <end position="161"/>
    </location>
</feature>
<dbReference type="NCBIfam" id="NF003717">
    <property type="entry name" value="PRK05327.1"/>
    <property type="match status" value="1"/>
</dbReference>
<dbReference type="GO" id="GO:0006412">
    <property type="term" value="P:translation"/>
    <property type="evidence" value="ECO:0007669"/>
    <property type="project" value="UniProtKB-UniRule"/>
</dbReference>
<evidence type="ECO:0000256" key="4">
    <source>
        <dbReference type="ARBA" id="ARBA00022980"/>
    </source>
</evidence>
<evidence type="ECO:0000256" key="3">
    <source>
        <dbReference type="ARBA" id="ARBA00022884"/>
    </source>
</evidence>
<comment type="caution">
    <text evidence="10">The sequence shown here is derived from an EMBL/GenBank/DDBJ whole genome shotgun (WGS) entry which is preliminary data.</text>
</comment>
<dbReference type="SUPFAM" id="SSF55174">
    <property type="entry name" value="Alpha-L RNA-binding motif"/>
    <property type="match status" value="1"/>
</dbReference>
<sequence length="206" mass="23744">MIRGAKEKKERALGEHLHLKGYRCQTPKCALVRRPFKPGPHGQKRGRRTISDFGKQLKEKQKFKLSYGIDESNLRKLLGEAVRSQTSTVEKLIELVERRLDNILYRMGFAASRSQGRQLILHGHVFVNKKRVRSPGFSVKVKDVISVREESREKATFKNLKESLQNYQQPAWLVVDKVKLEGTVLDLPREAELPVEINLLVESFNK</sequence>
<comment type="function">
    <text evidence="7">One of the primary rRNA binding proteins, it binds directly to 16S rRNA where it nucleates assembly of the body of the 30S subunit.</text>
</comment>
<keyword evidence="3 7" id="KW-0694">RNA-binding</keyword>
<dbReference type="InterPro" id="IPR005709">
    <property type="entry name" value="Ribosomal_uS4_bac-type"/>
</dbReference>
<dbReference type="EMBL" id="MHKZ01000027">
    <property type="protein sequence ID" value="OGZ00189.1"/>
    <property type="molecule type" value="Genomic_DNA"/>
</dbReference>
<keyword evidence="2 7" id="KW-0699">rRNA-binding</keyword>
<dbReference type="SMART" id="SM00363">
    <property type="entry name" value="S4"/>
    <property type="match status" value="1"/>
</dbReference>
<evidence type="ECO:0000259" key="9">
    <source>
        <dbReference type="SMART" id="SM01390"/>
    </source>
</evidence>